<gene>
    <name evidence="1" type="ORF">SDC9_179194</name>
</gene>
<dbReference type="EMBL" id="VSSQ01083368">
    <property type="protein sequence ID" value="MPN31720.1"/>
    <property type="molecule type" value="Genomic_DNA"/>
</dbReference>
<accession>A0A645GZ86</accession>
<protein>
    <submittedName>
        <fullName evidence="1">Uncharacterized protein</fullName>
    </submittedName>
</protein>
<dbReference type="AlphaFoldDB" id="A0A645GZ86"/>
<comment type="caution">
    <text evidence="1">The sequence shown here is derived from an EMBL/GenBank/DDBJ whole genome shotgun (WGS) entry which is preliminary data.</text>
</comment>
<evidence type="ECO:0000313" key="1">
    <source>
        <dbReference type="EMBL" id="MPN31720.1"/>
    </source>
</evidence>
<name>A0A645GZ86_9ZZZZ</name>
<organism evidence="1">
    <name type="scientific">bioreactor metagenome</name>
    <dbReference type="NCBI Taxonomy" id="1076179"/>
    <lineage>
        <taxon>unclassified sequences</taxon>
        <taxon>metagenomes</taxon>
        <taxon>ecological metagenomes</taxon>
    </lineage>
</organism>
<sequence length="173" mass="17745">MTSGFAGVHGRVGPADELVEIPQRVDWAAAVAAGDVQSRCMGLIIVVNGGVKDFKTVFENLRSQIFGNNAEFVTADPVAGAAVLKTGADTAAAVDDQGVAHAVAQSIVGELQVVQVKRNNGQALNGQRASDALEIPLVGGSVGQLGGGIGVSQLFIDLDMDSVPEKVEAVFYA</sequence>
<proteinExistence type="predicted"/>
<reference evidence="1" key="1">
    <citation type="submission" date="2019-08" db="EMBL/GenBank/DDBJ databases">
        <authorList>
            <person name="Kucharzyk K."/>
            <person name="Murdoch R.W."/>
            <person name="Higgins S."/>
            <person name="Loffler F."/>
        </authorList>
    </citation>
    <scope>NUCLEOTIDE SEQUENCE</scope>
</reference>